<protein>
    <submittedName>
        <fullName evidence="4">Multidrug resistance protein MdtA</fullName>
    </submittedName>
</protein>
<dbReference type="PANTHER" id="PTHR30469:SF15">
    <property type="entry name" value="HLYD FAMILY OF SECRETION PROTEINS"/>
    <property type="match status" value="1"/>
</dbReference>
<dbReference type="SUPFAM" id="SSF111369">
    <property type="entry name" value="HlyD-like secretion proteins"/>
    <property type="match status" value="2"/>
</dbReference>
<sequence>MTSQIDLKQLSSASPKGETRPEGQIQRPQRIISRYVLPAAILLGFVGMVGWAARDQFESSKAVTVVPVVVTRAEVQTAGTPLFQAAGWVEPRPSRRLATALTSGIVEEVYVVEGEQVEVGQKLARLIDTDAKLELQQAQANLALREAELQTTRAHATAAQQRLESPMKLQAQVADAQSTVADAELQQARLPFQIQTMKARAKFAEQSYLNRKDAGQAVARSLIQEAESEYVALNAELANLQNQSPLLEKRIEALRAKAEALQVEREKLIDERRSLNVADAEVQVAQARLLQAQLAVKNAELRLSRTVIKSPIQGRVLEVLAFPGSSVMGQNPQSNPEASTVVSLYHPEQLQIRADVRLEDLPLVHPGQPVLIETAISSTPIEGHVLLGTSRANIQKNTLEVKAAIHSPPESIRPEMLVRATFLAPDRESETENGNTEQERMLIPRKLVTETDSGSAVWIVSAERTAHQQKISLGTAGTDVLVEVTSGLTPTDRVISVGRENLQEGDKVAITNEEE</sequence>
<feature type="transmembrane region" description="Helical" evidence="3">
    <location>
        <begin position="35"/>
        <end position="53"/>
    </location>
</feature>
<keyword evidence="5" id="KW-1185">Reference proteome</keyword>
<dbReference type="Gene3D" id="2.40.420.20">
    <property type="match status" value="1"/>
</dbReference>
<reference evidence="4 5" key="1">
    <citation type="submission" date="2019-02" db="EMBL/GenBank/DDBJ databases">
        <title>Deep-cultivation of Planctomycetes and their phenomic and genomic characterization uncovers novel biology.</title>
        <authorList>
            <person name="Wiegand S."/>
            <person name="Jogler M."/>
            <person name="Boedeker C."/>
            <person name="Pinto D."/>
            <person name="Vollmers J."/>
            <person name="Rivas-Marin E."/>
            <person name="Kohn T."/>
            <person name="Peeters S.H."/>
            <person name="Heuer A."/>
            <person name="Rast P."/>
            <person name="Oberbeckmann S."/>
            <person name="Bunk B."/>
            <person name="Jeske O."/>
            <person name="Meyerdierks A."/>
            <person name="Storesund J.E."/>
            <person name="Kallscheuer N."/>
            <person name="Luecker S."/>
            <person name="Lage O.M."/>
            <person name="Pohl T."/>
            <person name="Merkel B.J."/>
            <person name="Hornburger P."/>
            <person name="Mueller R.-W."/>
            <person name="Bruemmer F."/>
            <person name="Labrenz M."/>
            <person name="Spormann A.M."/>
            <person name="Op den Camp H."/>
            <person name="Overmann J."/>
            <person name="Amann R."/>
            <person name="Jetten M.S.M."/>
            <person name="Mascher T."/>
            <person name="Medema M.H."/>
            <person name="Devos D.P."/>
            <person name="Kaster A.-K."/>
            <person name="Ovreas L."/>
            <person name="Rohde M."/>
            <person name="Galperin M.Y."/>
            <person name="Jogler C."/>
        </authorList>
    </citation>
    <scope>NUCLEOTIDE SEQUENCE [LARGE SCALE GENOMIC DNA]</scope>
    <source>
        <strain evidence="4 5">Mal48</strain>
    </source>
</reference>
<keyword evidence="3" id="KW-0472">Membrane</keyword>
<dbReference type="Gene3D" id="1.10.287.470">
    <property type="entry name" value="Helix hairpin bin"/>
    <property type="match status" value="2"/>
</dbReference>
<proteinExistence type="predicted"/>
<evidence type="ECO:0000256" key="2">
    <source>
        <dbReference type="SAM" id="MobiDB-lite"/>
    </source>
</evidence>
<dbReference type="OrthoDB" id="234983at2"/>
<dbReference type="RefSeq" id="WP_145196706.1">
    <property type="nucleotide sequence ID" value="NZ_CP036267.1"/>
</dbReference>
<dbReference type="PANTHER" id="PTHR30469">
    <property type="entry name" value="MULTIDRUG RESISTANCE PROTEIN MDTA"/>
    <property type="match status" value="1"/>
</dbReference>
<dbReference type="EMBL" id="CP036267">
    <property type="protein sequence ID" value="QDT31836.1"/>
    <property type="molecule type" value="Genomic_DNA"/>
</dbReference>
<evidence type="ECO:0000256" key="3">
    <source>
        <dbReference type="SAM" id="Phobius"/>
    </source>
</evidence>
<feature type="region of interest" description="Disordered" evidence="2">
    <location>
        <begin position="1"/>
        <end position="26"/>
    </location>
</feature>
<gene>
    <name evidence="4" type="primary">mdtA_1</name>
    <name evidence="4" type="ORF">Mal48_10720</name>
</gene>
<organism evidence="4 5">
    <name type="scientific">Thalassoglobus polymorphus</name>
    <dbReference type="NCBI Taxonomy" id="2527994"/>
    <lineage>
        <taxon>Bacteria</taxon>
        <taxon>Pseudomonadati</taxon>
        <taxon>Planctomycetota</taxon>
        <taxon>Planctomycetia</taxon>
        <taxon>Planctomycetales</taxon>
        <taxon>Planctomycetaceae</taxon>
        <taxon>Thalassoglobus</taxon>
    </lineage>
</organism>
<keyword evidence="3" id="KW-0812">Transmembrane</keyword>
<keyword evidence="3" id="KW-1133">Transmembrane helix</keyword>
<dbReference type="Gene3D" id="2.40.50.100">
    <property type="match status" value="2"/>
</dbReference>
<feature type="compositionally biased region" description="Polar residues" evidence="2">
    <location>
        <begin position="1"/>
        <end position="14"/>
    </location>
</feature>
<evidence type="ECO:0000256" key="1">
    <source>
        <dbReference type="SAM" id="Coils"/>
    </source>
</evidence>
<evidence type="ECO:0000313" key="4">
    <source>
        <dbReference type="EMBL" id="QDT31836.1"/>
    </source>
</evidence>
<dbReference type="KEGG" id="tpol:Mal48_10720"/>
<feature type="coiled-coil region" evidence="1">
    <location>
        <begin position="216"/>
        <end position="302"/>
    </location>
</feature>
<keyword evidence="1" id="KW-0175">Coiled coil</keyword>
<dbReference type="GO" id="GO:1990281">
    <property type="term" value="C:efflux pump complex"/>
    <property type="evidence" value="ECO:0007669"/>
    <property type="project" value="TreeGrafter"/>
</dbReference>
<name>A0A517QJL4_9PLAN</name>
<accession>A0A517QJL4</accession>
<dbReference type="Gene3D" id="2.40.30.170">
    <property type="match status" value="1"/>
</dbReference>
<dbReference type="AlphaFoldDB" id="A0A517QJL4"/>
<evidence type="ECO:0000313" key="5">
    <source>
        <dbReference type="Proteomes" id="UP000315724"/>
    </source>
</evidence>
<dbReference type="Proteomes" id="UP000315724">
    <property type="component" value="Chromosome"/>
</dbReference>
<dbReference type="GO" id="GO:0015562">
    <property type="term" value="F:efflux transmembrane transporter activity"/>
    <property type="evidence" value="ECO:0007669"/>
    <property type="project" value="TreeGrafter"/>
</dbReference>